<reference evidence="2" key="5">
    <citation type="journal article" date="2021" name="G3 (Bethesda)">
        <title>Aegilops tauschii genome assembly Aet v5.0 features greater sequence contiguity and improved annotation.</title>
        <authorList>
            <person name="Wang L."/>
            <person name="Zhu T."/>
            <person name="Rodriguez J.C."/>
            <person name="Deal K.R."/>
            <person name="Dubcovsky J."/>
            <person name="McGuire P.E."/>
            <person name="Lux T."/>
            <person name="Spannagl M."/>
            <person name="Mayer K.F.X."/>
            <person name="Baldrich P."/>
            <person name="Meyers B.C."/>
            <person name="Huo N."/>
            <person name="Gu Y.Q."/>
            <person name="Zhou H."/>
            <person name="Devos K.M."/>
            <person name="Bennetzen J.L."/>
            <person name="Unver T."/>
            <person name="Budak H."/>
            <person name="Gulick P.J."/>
            <person name="Galiba G."/>
            <person name="Kalapos B."/>
            <person name="Nelson D.R."/>
            <person name="Li P."/>
            <person name="You F.M."/>
            <person name="Luo M.C."/>
            <person name="Dvorak J."/>
        </authorList>
    </citation>
    <scope>NUCLEOTIDE SEQUENCE [LARGE SCALE GENOMIC DNA]</scope>
    <source>
        <strain evidence="2">cv. AL8/78</strain>
    </source>
</reference>
<reference evidence="2" key="4">
    <citation type="submission" date="2019-03" db="UniProtKB">
        <authorList>
            <consortium name="EnsemblPlants"/>
        </authorList>
    </citation>
    <scope>IDENTIFICATION</scope>
</reference>
<evidence type="ECO:0000256" key="1">
    <source>
        <dbReference type="SAM" id="MobiDB-lite"/>
    </source>
</evidence>
<protein>
    <submittedName>
        <fullName evidence="2">Uncharacterized protein</fullName>
    </submittedName>
</protein>
<keyword evidence="3" id="KW-1185">Reference proteome</keyword>
<organism evidence="2 3">
    <name type="scientific">Aegilops tauschii subsp. strangulata</name>
    <name type="common">Goatgrass</name>
    <dbReference type="NCBI Taxonomy" id="200361"/>
    <lineage>
        <taxon>Eukaryota</taxon>
        <taxon>Viridiplantae</taxon>
        <taxon>Streptophyta</taxon>
        <taxon>Embryophyta</taxon>
        <taxon>Tracheophyta</taxon>
        <taxon>Spermatophyta</taxon>
        <taxon>Magnoliopsida</taxon>
        <taxon>Liliopsida</taxon>
        <taxon>Poales</taxon>
        <taxon>Poaceae</taxon>
        <taxon>BOP clade</taxon>
        <taxon>Pooideae</taxon>
        <taxon>Triticodae</taxon>
        <taxon>Triticeae</taxon>
        <taxon>Triticinae</taxon>
        <taxon>Aegilops</taxon>
    </lineage>
</organism>
<name>A0A453BFU4_AEGTS</name>
<dbReference type="AlphaFoldDB" id="A0A453BFU4"/>
<reference evidence="3" key="2">
    <citation type="journal article" date="2017" name="Nat. Plants">
        <title>The Aegilops tauschii genome reveals multiple impacts of transposons.</title>
        <authorList>
            <person name="Zhao G."/>
            <person name="Zou C."/>
            <person name="Li K."/>
            <person name="Wang K."/>
            <person name="Li T."/>
            <person name="Gao L."/>
            <person name="Zhang X."/>
            <person name="Wang H."/>
            <person name="Yang Z."/>
            <person name="Liu X."/>
            <person name="Jiang W."/>
            <person name="Mao L."/>
            <person name="Kong X."/>
            <person name="Jiao Y."/>
            <person name="Jia J."/>
        </authorList>
    </citation>
    <scope>NUCLEOTIDE SEQUENCE [LARGE SCALE GENOMIC DNA]</scope>
    <source>
        <strain evidence="3">cv. AL8/78</strain>
    </source>
</reference>
<evidence type="ECO:0000313" key="2">
    <source>
        <dbReference type="EnsemblPlants" id="AET2Gv20490100.1"/>
    </source>
</evidence>
<accession>A0A453BFU4</accession>
<dbReference type="EnsemblPlants" id="AET2Gv20490100.1">
    <property type="protein sequence ID" value="AET2Gv20490100.1"/>
    <property type="gene ID" value="AET2Gv20490100"/>
</dbReference>
<proteinExistence type="predicted"/>
<dbReference type="Proteomes" id="UP000015105">
    <property type="component" value="Chromosome 2D"/>
</dbReference>
<reference evidence="3" key="1">
    <citation type="journal article" date="2014" name="Science">
        <title>Ancient hybridizations among the ancestral genomes of bread wheat.</title>
        <authorList>
            <consortium name="International Wheat Genome Sequencing Consortium,"/>
            <person name="Marcussen T."/>
            <person name="Sandve S.R."/>
            <person name="Heier L."/>
            <person name="Spannagl M."/>
            <person name="Pfeifer M."/>
            <person name="Jakobsen K.S."/>
            <person name="Wulff B.B."/>
            <person name="Steuernagel B."/>
            <person name="Mayer K.F."/>
            <person name="Olsen O.A."/>
        </authorList>
    </citation>
    <scope>NUCLEOTIDE SEQUENCE [LARGE SCALE GENOMIC DNA]</scope>
    <source>
        <strain evidence="3">cv. AL8/78</strain>
    </source>
</reference>
<sequence>PHTPYSVASKKKSRLEAQRERPHRIHPLRIRGAERTQCIQSVPIQGAADRPRRIHPARIHPLRESPSGCSSLETATVGLKEVITLQFLSNHS</sequence>
<feature type="region of interest" description="Disordered" evidence="1">
    <location>
        <begin position="1"/>
        <end position="20"/>
    </location>
</feature>
<reference evidence="2" key="3">
    <citation type="journal article" date="2017" name="Nature">
        <title>Genome sequence of the progenitor of the wheat D genome Aegilops tauschii.</title>
        <authorList>
            <person name="Luo M.C."/>
            <person name="Gu Y.Q."/>
            <person name="Puiu D."/>
            <person name="Wang H."/>
            <person name="Twardziok S.O."/>
            <person name="Deal K.R."/>
            <person name="Huo N."/>
            <person name="Zhu T."/>
            <person name="Wang L."/>
            <person name="Wang Y."/>
            <person name="McGuire P.E."/>
            <person name="Liu S."/>
            <person name="Long H."/>
            <person name="Ramasamy R.K."/>
            <person name="Rodriguez J.C."/>
            <person name="Van S.L."/>
            <person name="Yuan L."/>
            <person name="Wang Z."/>
            <person name="Xia Z."/>
            <person name="Xiao L."/>
            <person name="Anderson O.D."/>
            <person name="Ouyang S."/>
            <person name="Liang Y."/>
            <person name="Zimin A.V."/>
            <person name="Pertea G."/>
            <person name="Qi P."/>
            <person name="Bennetzen J.L."/>
            <person name="Dai X."/>
            <person name="Dawson M.W."/>
            <person name="Muller H.G."/>
            <person name="Kugler K."/>
            <person name="Rivarola-Duarte L."/>
            <person name="Spannagl M."/>
            <person name="Mayer K.F.X."/>
            <person name="Lu F.H."/>
            <person name="Bevan M.W."/>
            <person name="Leroy P."/>
            <person name="Li P."/>
            <person name="You F.M."/>
            <person name="Sun Q."/>
            <person name="Liu Z."/>
            <person name="Lyons E."/>
            <person name="Wicker T."/>
            <person name="Salzberg S.L."/>
            <person name="Devos K.M."/>
            <person name="Dvorak J."/>
        </authorList>
    </citation>
    <scope>NUCLEOTIDE SEQUENCE [LARGE SCALE GENOMIC DNA]</scope>
    <source>
        <strain evidence="2">cv. AL8/78</strain>
    </source>
</reference>
<dbReference type="Gramene" id="AET2Gv20490100.1">
    <property type="protein sequence ID" value="AET2Gv20490100.1"/>
    <property type="gene ID" value="AET2Gv20490100"/>
</dbReference>
<evidence type="ECO:0000313" key="3">
    <source>
        <dbReference type="Proteomes" id="UP000015105"/>
    </source>
</evidence>